<dbReference type="RefSeq" id="WP_347703161.1">
    <property type="nucleotide sequence ID" value="NZ_JBDPZD010000001.1"/>
</dbReference>
<gene>
    <name evidence="1" type="ORF">ABDJ85_02555</name>
</gene>
<comment type="caution">
    <text evidence="1">The sequence shown here is derived from an EMBL/GenBank/DDBJ whole genome shotgun (WGS) entry which is preliminary data.</text>
</comment>
<dbReference type="Proteomes" id="UP001495147">
    <property type="component" value="Unassembled WGS sequence"/>
</dbReference>
<name>A0ABV0FWN2_9BURK</name>
<dbReference type="EMBL" id="JBDPZD010000001">
    <property type="protein sequence ID" value="MEO3690329.1"/>
    <property type="molecule type" value="Genomic_DNA"/>
</dbReference>
<evidence type="ECO:0000313" key="2">
    <source>
        <dbReference type="Proteomes" id="UP001495147"/>
    </source>
</evidence>
<sequence>MTVYRVVLAEEAAEDLLRIEDFLIARELASATPDLDVVQRLRDAIDRALRLLEFSPYSCRKAARALNIMQRELIVPFGNTGLIAAFEVRGEVVRIGAIRHQLEQDYH</sequence>
<accession>A0ABV0FWN2</accession>
<dbReference type="Gene3D" id="3.30.2310.20">
    <property type="entry name" value="RelE-like"/>
    <property type="match status" value="1"/>
</dbReference>
<dbReference type="InterPro" id="IPR035093">
    <property type="entry name" value="RelE/ParE_toxin_dom_sf"/>
</dbReference>
<protein>
    <submittedName>
        <fullName evidence="1">Type II toxin-antitoxin system RelE/ParE family toxin</fullName>
    </submittedName>
</protein>
<reference evidence="1 2" key="1">
    <citation type="submission" date="2024-05" db="EMBL/GenBank/DDBJ databases">
        <title>Roseateles sp. DJS-2-20 16S ribosomal RNA gene Genome sequencing and assembly.</title>
        <authorList>
            <person name="Woo H."/>
        </authorList>
    </citation>
    <scope>NUCLEOTIDE SEQUENCE [LARGE SCALE GENOMIC DNA]</scope>
    <source>
        <strain evidence="1 2">DJS-2-20</strain>
    </source>
</reference>
<organism evidence="1 2">
    <name type="scientific">Roseateles paludis</name>
    <dbReference type="NCBI Taxonomy" id="3145238"/>
    <lineage>
        <taxon>Bacteria</taxon>
        <taxon>Pseudomonadati</taxon>
        <taxon>Pseudomonadota</taxon>
        <taxon>Betaproteobacteria</taxon>
        <taxon>Burkholderiales</taxon>
        <taxon>Sphaerotilaceae</taxon>
        <taxon>Roseateles</taxon>
    </lineage>
</organism>
<keyword evidence="2" id="KW-1185">Reference proteome</keyword>
<proteinExistence type="predicted"/>
<evidence type="ECO:0000313" key="1">
    <source>
        <dbReference type="EMBL" id="MEO3690329.1"/>
    </source>
</evidence>